<reference evidence="3 4" key="1">
    <citation type="journal article" date="2013" name="Genome Announc.">
        <title>Draft Genome Sequence of the Aeromonas diversa Type Strain.</title>
        <authorList>
            <person name="Farfan M."/>
            <person name="Spataro N."/>
            <person name="Sanglas A."/>
            <person name="Albarral V."/>
            <person name="Loren J.G."/>
            <person name="Bosch E."/>
            <person name="Fuste M.C."/>
        </authorList>
    </citation>
    <scope>NUCLEOTIDE SEQUENCE [LARGE SCALE GENOMIC DNA]</scope>
    <source>
        <strain evidence="3 4">2478-85</strain>
    </source>
</reference>
<evidence type="ECO:0000256" key="1">
    <source>
        <dbReference type="ARBA" id="ARBA00022723"/>
    </source>
</evidence>
<evidence type="ECO:0000313" key="4">
    <source>
        <dbReference type="Proteomes" id="UP000023775"/>
    </source>
</evidence>
<dbReference type="PROSITE" id="PS01047">
    <property type="entry name" value="HMA_1"/>
    <property type="match status" value="1"/>
</dbReference>
<protein>
    <submittedName>
        <fullName evidence="3">Copper-transporting ATPase Ran1</fullName>
    </submittedName>
</protein>
<dbReference type="GO" id="GO:0046872">
    <property type="term" value="F:metal ion binding"/>
    <property type="evidence" value="ECO:0007669"/>
    <property type="project" value="UniProtKB-KW"/>
</dbReference>
<dbReference type="Gene3D" id="3.30.70.100">
    <property type="match status" value="1"/>
</dbReference>
<feature type="domain" description="HMA" evidence="2">
    <location>
        <begin position="1"/>
        <end position="63"/>
    </location>
</feature>
<dbReference type="Pfam" id="PF00403">
    <property type="entry name" value="HMA"/>
    <property type="match status" value="1"/>
</dbReference>
<dbReference type="SUPFAM" id="SSF55008">
    <property type="entry name" value="HMA, heavy metal-associated domain"/>
    <property type="match status" value="1"/>
</dbReference>
<keyword evidence="4" id="KW-1185">Reference proteome</keyword>
<organism evidence="3 4">
    <name type="scientific">Aeromonas diversa CDC 2478-85</name>
    <dbReference type="NCBI Taxonomy" id="1268237"/>
    <lineage>
        <taxon>Bacteria</taxon>
        <taxon>Pseudomonadati</taxon>
        <taxon>Pseudomonadota</taxon>
        <taxon>Gammaproteobacteria</taxon>
        <taxon>Aeromonadales</taxon>
        <taxon>Aeromonadaceae</taxon>
        <taxon>Aeromonas</taxon>
    </lineage>
</organism>
<dbReference type="Proteomes" id="UP000023775">
    <property type="component" value="Unassembled WGS sequence"/>
</dbReference>
<dbReference type="InterPro" id="IPR017969">
    <property type="entry name" value="Heavy-metal-associated_CS"/>
</dbReference>
<keyword evidence="1" id="KW-0479">Metal-binding</keyword>
<dbReference type="eggNOG" id="COG2608">
    <property type="taxonomic scope" value="Bacteria"/>
</dbReference>
<sequence length="68" mass="6973">MIELKVEGMSCGGCAASLERALGAQPGVTAVKVDFASATARIEGEVERAALIALIEAQGFHANLNTTL</sequence>
<dbReference type="CDD" id="cd00371">
    <property type="entry name" value="HMA"/>
    <property type="match status" value="1"/>
</dbReference>
<evidence type="ECO:0000313" key="3">
    <source>
        <dbReference type="EMBL" id="ENY73419.1"/>
    </source>
</evidence>
<comment type="caution">
    <text evidence="3">The sequence shown here is derived from an EMBL/GenBank/DDBJ whole genome shotgun (WGS) entry which is preliminary data.</text>
</comment>
<gene>
    <name evidence="3" type="ORF">G114_02679</name>
</gene>
<evidence type="ECO:0000259" key="2">
    <source>
        <dbReference type="PROSITE" id="PS50846"/>
    </source>
</evidence>
<dbReference type="PROSITE" id="PS50846">
    <property type="entry name" value="HMA_2"/>
    <property type="match status" value="1"/>
</dbReference>
<dbReference type="OrthoDB" id="9814359at2"/>
<dbReference type="RefSeq" id="WP_005347424.1">
    <property type="nucleotide sequence ID" value="NZ_APVG01000004.1"/>
</dbReference>
<dbReference type="InterPro" id="IPR036163">
    <property type="entry name" value="HMA_dom_sf"/>
</dbReference>
<proteinExistence type="predicted"/>
<name>N9U4X8_9GAMM</name>
<dbReference type="AlphaFoldDB" id="N9U4X8"/>
<dbReference type="InterPro" id="IPR006121">
    <property type="entry name" value="HMA_dom"/>
</dbReference>
<dbReference type="EMBL" id="APVG01000004">
    <property type="protein sequence ID" value="ENY73419.1"/>
    <property type="molecule type" value="Genomic_DNA"/>
</dbReference>
<accession>N9U4X8</accession>
<dbReference type="PATRIC" id="fig|1268237.3.peg.523"/>
<dbReference type="FunFam" id="3.30.70.100:FF:000001">
    <property type="entry name" value="ATPase copper transporting beta"/>
    <property type="match status" value="1"/>
</dbReference>